<gene>
    <name evidence="2" type="ORF">FWILDA_LOCUS13474</name>
</gene>
<evidence type="ECO:0000256" key="1">
    <source>
        <dbReference type="SAM" id="MobiDB-lite"/>
    </source>
</evidence>
<reference evidence="2" key="1">
    <citation type="submission" date="2022-08" db="EMBL/GenBank/DDBJ databases">
        <authorList>
            <person name="Kallberg Y."/>
            <person name="Tangrot J."/>
            <person name="Rosling A."/>
        </authorList>
    </citation>
    <scope>NUCLEOTIDE SEQUENCE</scope>
    <source>
        <strain evidence="2">Wild A</strain>
    </source>
</reference>
<dbReference type="Proteomes" id="UP001153678">
    <property type="component" value="Unassembled WGS sequence"/>
</dbReference>
<dbReference type="OrthoDB" id="2444257at2759"/>
<dbReference type="AlphaFoldDB" id="A0A9W4WV73"/>
<name>A0A9W4WV73_9GLOM</name>
<evidence type="ECO:0000313" key="2">
    <source>
        <dbReference type="EMBL" id="CAI2188230.1"/>
    </source>
</evidence>
<feature type="compositionally biased region" description="Basic and acidic residues" evidence="1">
    <location>
        <begin position="29"/>
        <end position="47"/>
    </location>
</feature>
<keyword evidence="3" id="KW-1185">Reference proteome</keyword>
<proteinExistence type="predicted"/>
<comment type="caution">
    <text evidence="2">The sequence shown here is derived from an EMBL/GenBank/DDBJ whole genome shotgun (WGS) entry which is preliminary data.</text>
</comment>
<protein>
    <submittedName>
        <fullName evidence="2">7081_t:CDS:1</fullName>
    </submittedName>
</protein>
<feature type="non-terminal residue" evidence="2">
    <location>
        <position position="292"/>
    </location>
</feature>
<sequence length="292" mass="34211">MTLKERLSSTDTNTEVTEKSVDRPQSNTRKPEKSVDKPRSNTRKSEESIGETSTMSLSDIVIPHFIHRMTSKMSKISFRVSQDSKESAEEKLEEKINNQDNKISTILLLLNDYYEKICPKIEKEDKGKSKVKKKEEFYHMKERFKEKLDSDKHYIDFLWKSNERGLTLMSCGTEKCIPLLFKRGYYVRRVKESLWLTFVYDNLYKPINPEDAQADTYISLIIKSVFTVEKEFLEVIFDEKHLLSKIDSDVIENWTEVITDTKMNSDVHDHYSLVYLPSNQLVDNDSNNNMSS</sequence>
<accession>A0A9W4WV73</accession>
<evidence type="ECO:0000313" key="3">
    <source>
        <dbReference type="Proteomes" id="UP001153678"/>
    </source>
</evidence>
<dbReference type="EMBL" id="CAMKVN010005070">
    <property type="protein sequence ID" value="CAI2188230.1"/>
    <property type="molecule type" value="Genomic_DNA"/>
</dbReference>
<organism evidence="2 3">
    <name type="scientific">Funneliformis geosporum</name>
    <dbReference type="NCBI Taxonomy" id="1117311"/>
    <lineage>
        <taxon>Eukaryota</taxon>
        <taxon>Fungi</taxon>
        <taxon>Fungi incertae sedis</taxon>
        <taxon>Mucoromycota</taxon>
        <taxon>Glomeromycotina</taxon>
        <taxon>Glomeromycetes</taxon>
        <taxon>Glomerales</taxon>
        <taxon>Glomeraceae</taxon>
        <taxon>Funneliformis</taxon>
    </lineage>
</organism>
<feature type="region of interest" description="Disordered" evidence="1">
    <location>
        <begin position="1"/>
        <end position="53"/>
    </location>
</feature>